<dbReference type="Proteomes" id="UP001433508">
    <property type="component" value="Unassembled WGS sequence"/>
</dbReference>
<name>A0ACC3SRB8_LIPKO</name>
<evidence type="ECO:0000313" key="2">
    <source>
        <dbReference type="Proteomes" id="UP001433508"/>
    </source>
</evidence>
<reference evidence="2" key="1">
    <citation type="journal article" date="2024" name="Front. Bioeng. Biotechnol.">
        <title>Genome-scale model development and genomic sequencing of the oleaginous clade Lipomyces.</title>
        <authorList>
            <person name="Czajka J.J."/>
            <person name="Han Y."/>
            <person name="Kim J."/>
            <person name="Mondo S.J."/>
            <person name="Hofstad B.A."/>
            <person name="Robles A."/>
            <person name="Haridas S."/>
            <person name="Riley R."/>
            <person name="LaButti K."/>
            <person name="Pangilinan J."/>
            <person name="Andreopoulos W."/>
            <person name="Lipzen A."/>
            <person name="Yan J."/>
            <person name="Wang M."/>
            <person name="Ng V."/>
            <person name="Grigoriev I.V."/>
            <person name="Spatafora J.W."/>
            <person name="Magnuson J.K."/>
            <person name="Baker S.E."/>
            <person name="Pomraning K.R."/>
        </authorList>
    </citation>
    <scope>NUCLEOTIDE SEQUENCE [LARGE SCALE GENOMIC DNA]</scope>
    <source>
        <strain evidence="2">CBS 7786</strain>
    </source>
</reference>
<gene>
    <name evidence="1" type="ORF">V1525DRAFT_422729</name>
</gene>
<sequence length="232" mass="24567">MYSGVEAQATAKPAGRNPNLGQQFIVPDSATNLFKAAEWQLLLGSIALPGVLIGAYLCAVIGRRATMMVGFSGYLVFGLIIGCAFQQLSKIMPLFVVFYGLMLSMGNLGPGDMIGLLSTESYATPVRGTCYGLSAALGKVGAAVGTQCFKPIQANLGKKWTFIIAAICSVAGVLVTYFLVPPVTGEDLRIEDAKFEEYLLQNGWTGSIGLTEADDDTKDEATKIELTGSEKS</sequence>
<organism evidence="1 2">
    <name type="scientific">Lipomyces kononenkoae</name>
    <name type="common">Yeast</name>
    <dbReference type="NCBI Taxonomy" id="34357"/>
    <lineage>
        <taxon>Eukaryota</taxon>
        <taxon>Fungi</taxon>
        <taxon>Dikarya</taxon>
        <taxon>Ascomycota</taxon>
        <taxon>Saccharomycotina</taxon>
        <taxon>Lipomycetes</taxon>
        <taxon>Lipomycetales</taxon>
        <taxon>Lipomycetaceae</taxon>
        <taxon>Lipomyces</taxon>
    </lineage>
</organism>
<dbReference type="EMBL" id="MU971554">
    <property type="protein sequence ID" value="KAK9233901.1"/>
    <property type="molecule type" value="Genomic_DNA"/>
</dbReference>
<keyword evidence="2" id="KW-1185">Reference proteome</keyword>
<proteinExistence type="predicted"/>
<accession>A0ACC3SRB8</accession>
<comment type="caution">
    <text evidence="1">The sequence shown here is derived from an EMBL/GenBank/DDBJ whole genome shotgun (WGS) entry which is preliminary data.</text>
</comment>
<evidence type="ECO:0000313" key="1">
    <source>
        <dbReference type="EMBL" id="KAK9233901.1"/>
    </source>
</evidence>
<protein>
    <submittedName>
        <fullName evidence="1">Uncharacterized protein</fullName>
    </submittedName>
</protein>